<dbReference type="GO" id="GO:0005506">
    <property type="term" value="F:iron ion binding"/>
    <property type="evidence" value="ECO:0007669"/>
    <property type="project" value="InterPro"/>
</dbReference>
<name>A0A7R8WZ48_9CRUS</name>
<dbReference type="EMBL" id="LR899573">
    <property type="protein sequence ID" value="CAD7240719.1"/>
    <property type="molecule type" value="Genomic_DNA"/>
</dbReference>
<evidence type="ECO:0000313" key="5">
    <source>
        <dbReference type="Proteomes" id="UP000677054"/>
    </source>
</evidence>
<keyword evidence="3" id="KW-1133">Transmembrane helix</keyword>
<evidence type="ECO:0000313" key="4">
    <source>
        <dbReference type="EMBL" id="CAD7240719.1"/>
    </source>
</evidence>
<dbReference type="GO" id="GO:0016705">
    <property type="term" value="F:oxidoreductase activity, acting on paired donors, with incorporation or reduction of molecular oxygen"/>
    <property type="evidence" value="ECO:0007669"/>
    <property type="project" value="InterPro"/>
</dbReference>
<gene>
    <name evidence="4" type="ORF">DSTB1V02_LOCUS732</name>
</gene>
<organism evidence="4">
    <name type="scientific">Darwinula stevensoni</name>
    <dbReference type="NCBI Taxonomy" id="69355"/>
    <lineage>
        <taxon>Eukaryota</taxon>
        <taxon>Metazoa</taxon>
        <taxon>Ecdysozoa</taxon>
        <taxon>Arthropoda</taxon>
        <taxon>Crustacea</taxon>
        <taxon>Oligostraca</taxon>
        <taxon>Ostracoda</taxon>
        <taxon>Podocopa</taxon>
        <taxon>Podocopida</taxon>
        <taxon>Darwinulocopina</taxon>
        <taxon>Darwinuloidea</taxon>
        <taxon>Darwinulidae</taxon>
        <taxon>Darwinula</taxon>
    </lineage>
</organism>
<keyword evidence="3" id="KW-0812">Transmembrane</keyword>
<dbReference type="EMBL" id="CAJPEV010000056">
    <property type="protein sequence ID" value="CAG0879742.1"/>
    <property type="molecule type" value="Genomic_DNA"/>
</dbReference>
<keyword evidence="5" id="KW-1185">Reference proteome</keyword>
<dbReference type="Proteomes" id="UP000677054">
    <property type="component" value="Unassembled WGS sequence"/>
</dbReference>
<proteinExistence type="inferred from homology"/>
<reference evidence="4" key="1">
    <citation type="submission" date="2020-11" db="EMBL/GenBank/DDBJ databases">
        <authorList>
            <person name="Tran Van P."/>
        </authorList>
    </citation>
    <scope>NUCLEOTIDE SEQUENCE</scope>
</reference>
<evidence type="ECO:0000256" key="1">
    <source>
        <dbReference type="ARBA" id="ARBA00010617"/>
    </source>
</evidence>
<keyword evidence="2" id="KW-0560">Oxidoreductase</keyword>
<evidence type="ECO:0000256" key="3">
    <source>
        <dbReference type="SAM" id="Phobius"/>
    </source>
</evidence>
<feature type="transmembrane region" description="Helical" evidence="3">
    <location>
        <begin position="6"/>
        <end position="22"/>
    </location>
</feature>
<dbReference type="InterPro" id="IPR036396">
    <property type="entry name" value="Cyt_P450_sf"/>
</dbReference>
<dbReference type="AlphaFoldDB" id="A0A7R8WZ48"/>
<keyword evidence="3" id="KW-0472">Membrane</keyword>
<keyword evidence="2" id="KW-0503">Monooxygenase</keyword>
<dbReference type="GO" id="GO:0020037">
    <property type="term" value="F:heme binding"/>
    <property type="evidence" value="ECO:0007669"/>
    <property type="project" value="InterPro"/>
</dbReference>
<dbReference type="Pfam" id="PF00067">
    <property type="entry name" value="p450"/>
    <property type="match status" value="1"/>
</dbReference>
<protein>
    <submittedName>
        <fullName evidence="4">Uncharacterized protein</fullName>
    </submittedName>
</protein>
<dbReference type="GO" id="GO:0004497">
    <property type="term" value="F:monooxygenase activity"/>
    <property type="evidence" value="ECO:0007669"/>
    <property type="project" value="UniProtKB-KW"/>
</dbReference>
<evidence type="ECO:0000256" key="2">
    <source>
        <dbReference type="ARBA" id="ARBA00023033"/>
    </source>
</evidence>
<dbReference type="InterPro" id="IPR001128">
    <property type="entry name" value="Cyt_P450"/>
</dbReference>
<dbReference type="SUPFAM" id="SSF48264">
    <property type="entry name" value="Cytochrome P450"/>
    <property type="match status" value="1"/>
</dbReference>
<dbReference type="Gene3D" id="1.10.630.10">
    <property type="entry name" value="Cytochrome P450"/>
    <property type="match status" value="1"/>
</dbReference>
<comment type="similarity">
    <text evidence="1">Belongs to the cytochrome P450 family.</text>
</comment>
<sequence>MVRPWGVPFLGYAPFLLGTCFHKKFHHMKKKYGDVFYVNLAGKDLVILGEGSIIRDAFSKPNLNDRCDLVMFRQFSSGCNG</sequence>
<accession>A0A7R8WZ48</accession>